<accession>A0A4R6NYF6</accession>
<evidence type="ECO:0000313" key="3">
    <source>
        <dbReference type="Proteomes" id="UP000295531"/>
    </source>
</evidence>
<dbReference type="GO" id="GO:0003677">
    <property type="term" value="F:DNA binding"/>
    <property type="evidence" value="ECO:0007669"/>
    <property type="project" value="InterPro"/>
</dbReference>
<dbReference type="InterPro" id="IPR011856">
    <property type="entry name" value="tRNA_endonuc-like_dom_sf"/>
</dbReference>
<dbReference type="Pfam" id="PF04471">
    <property type="entry name" value="Mrr_cat"/>
    <property type="match status" value="1"/>
</dbReference>
<dbReference type="InterPro" id="IPR052906">
    <property type="entry name" value="Type_IV_Methyl-Rstrct_Enzyme"/>
</dbReference>
<keyword evidence="3" id="KW-1185">Reference proteome</keyword>
<dbReference type="GO" id="GO:0009307">
    <property type="term" value="P:DNA restriction-modification system"/>
    <property type="evidence" value="ECO:0007669"/>
    <property type="project" value="InterPro"/>
</dbReference>
<dbReference type="OrthoDB" id="2087905at2"/>
<protein>
    <submittedName>
        <fullName evidence="2">Restriction system protein</fullName>
    </submittedName>
</protein>
<dbReference type="InterPro" id="IPR011335">
    <property type="entry name" value="Restrct_endonuc-II-like"/>
</dbReference>
<dbReference type="EMBL" id="SNXI01000017">
    <property type="protein sequence ID" value="TDP29454.1"/>
    <property type="molecule type" value="Genomic_DNA"/>
</dbReference>
<comment type="caution">
    <text evidence="2">The sequence shown here is derived from an EMBL/GenBank/DDBJ whole genome shotgun (WGS) entry which is preliminary data.</text>
</comment>
<dbReference type="RefSeq" id="WP_133540442.1">
    <property type="nucleotide sequence ID" value="NZ_SNXI01000017.1"/>
</dbReference>
<feature type="domain" description="Restriction endonuclease type IV Mrr" evidence="1">
    <location>
        <begin position="187"/>
        <end position="297"/>
    </location>
</feature>
<proteinExistence type="predicted"/>
<dbReference type="InterPro" id="IPR007560">
    <property type="entry name" value="Restrct_endonuc_IV_Mrr"/>
</dbReference>
<evidence type="ECO:0000259" key="1">
    <source>
        <dbReference type="Pfam" id="PF04471"/>
    </source>
</evidence>
<dbReference type="SUPFAM" id="SSF52980">
    <property type="entry name" value="Restriction endonuclease-like"/>
    <property type="match status" value="1"/>
</dbReference>
<dbReference type="PANTHER" id="PTHR30015">
    <property type="entry name" value="MRR RESTRICTION SYSTEM PROTEIN"/>
    <property type="match status" value="1"/>
</dbReference>
<dbReference type="AlphaFoldDB" id="A0A4R6NYF6"/>
<dbReference type="PANTHER" id="PTHR30015:SF7">
    <property type="entry name" value="TYPE IV METHYL-DIRECTED RESTRICTION ENZYME ECOKMRR"/>
    <property type="match status" value="1"/>
</dbReference>
<evidence type="ECO:0000313" key="2">
    <source>
        <dbReference type="EMBL" id="TDP29454.1"/>
    </source>
</evidence>
<sequence>MKYLLVRSPAELLKDNLIGYGWGQVKFANYTSVKELIAAFKEKNISLGRHTNQIKRFFNIKPGDIVVVPLVKSFAIGRAVGTKSYDKGITNGENRVSVDFVCVDGRILKTPRKNLSNGLESRMRIRMSVADLGQFANELDSIYEAAKGGHYRFESTLIEKEEQQLADFKTKLLHNLQHGKTFLDGGGQGLEELVATLLELDGYNTTIEAKNKLKGVADIDILAERNDRFFAAKLLVQVKHHAGKSSTHAIEQLDAVEDDSATVRCVVTTADFSAKVRDYAHLKNIMLITGNDLVEWISEHLDKLTVEQLRTLGIANLPVVMV</sequence>
<name>A0A4R6NYF6_9GAMM</name>
<gene>
    <name evidence="2" type="ORF">DEU29_11732</name>
</gene>
<dbReference type="Gene3D" id="3.40.1350.10">
    <property type="match status" value="1"/>
</dbReference>
<reference evidence="2 3" key="1">
    <citation type="submission" date="2019-03" db="EMBL/GenBank/DDBJ databases">
        <title>Freshwater and sediment microbial communities from various areas in North America, analyzing microbe dynamics in response to fracking.</title>
        <authorList>
            <person name="Lamendella R."/>
        </authorList>
    </citation>
    <scope>NUCLEOTIDE SEQUENCE [LARGE SCALE GENOMIC DNA]</scope>
    <source>
        <strain evidence="2 3">18_TX</strain>
    </source>
</reference>
<organism evidence="2 3">
    <name type="scientific">Idiomarina aquatica</name>
    <dbReference type="NCBI Taxonomy" id="1327752"/>
    <lineage>
        <taxon>Bacteria</taxon>
        <taxon>Pseudomonadati</taxon>
        <taxon>Pseudomonadota</taxon>
        <taxon>Gammaproteobacteria</taxon>
        <taxon>Alteromonadales</taxon>
        <taxon>Idiomarinaceae</taxon>
        <taxon>Idiomarina</taxon>
    </lineage>
</organism>
<dbReference type="Proteomes" id="UP000295531">
    <property type="component" value="Unassembled WGS sequence"/>
</dbReference>
<dbReference type="GO" id="GO:0015666">
    <property type="term" value="F:restriction endodeoxyribonuclease activity"/>
    <property type="evidence" value="ECO:0007669"/>
    <property type="project" value="TreeGrafter"/>
</dbReference>